<feature type="transmembrane region" description="Helical" evidence="10">
    <location>
        <begin position="241"/>
        <end position="263"/>
    </location>
</feature>
<feature type="transmembrane region" description="Helical" evidence="10">
    <location>
        <begin position="275"/>
        <end position="292"/>
    </location>
</feature>
<comment type="subcellular location">
    <subcellularLocation>
        <location evidence="1">Membrane</location>
        <topology evidence="1">Multi-pass membrane protein</topology>
    </subcellularLocation>
</comment>
<gene>
    <name evidence="12" type="primary">ELOVL7_3</name>
    <name evidence="12" type="ORF">SK128_007487</name>
</gene>
<organism evidence="12 13">
    <name type="scientific">Halocaridina rubra</name>
    <name type="common">Hawaiian red shrimp</name>
    <dbReference type="NCBI Taxonomy" id="373956"/>
    <lineage>
        <taxon>Eukaryota</taxon>
        <taxon>Metazoa</taxon>
        <taxon>Ecdysozoa</taxon>
        <taxon>Arthropoda</taxon>
        <taxon>Crustacea</taxon>
        <taxon>Multicrustacea</taxon>
        <taxon>Malacostraca</taxon>
        <taxon>Eumalacostraca</taxon>
        <taxon>Eucarida</taxon>
        <taxon>Decapoda</taxon>
        <taxon>Pleocyemata</taxon>
        <taxon>Caridea</taxon>
        <taxon>Atyoidea</taxon>
        <taxon>Atyidae</taxon>
        <taxon>Halocaridina</taxon>
    </lineage>
</organism>
<proteinExistence type="inferred from homology"/>
<evidence type="ECO:0000256" key="10">
    <source>
        <dbReference type="RuleBase" id="RU361115"/>
    </source>
</evidence>
<dbReference type="GO" id="GO:0034625">
    <property type="term" value="P:fatty acid elongation, monounsaturated fatty acid"/>
    <property type="evidence" value="ECO:0007669"/>
    <property type="project" value="TreeGrafter"/>
</dbReference>
<dbReference type="PANTHER" id="PTHR11157:SF167">
    <property type="entry name" value="ELONGATION OF VERY LONG CHAIN FATTY ACIDS PROTEIN"/>
    <property type="match status" value="1"/>
</dbReference>
<feature type="transmembrane region" description="Helical" evidence="10">
    <location>
        <begin position="33"/>
        <end position="49"/>
    </location>
</feature>
<keyword evidence="13" id="KW-1185">Reference proteome</keyword>
<evidence type="ECO:0000256" key="11">
    <source>
        <dbReference type="SAM" id="MobiDB-lite"/>
    </source>
</evidence>
<dbReference type="GO" id="GO:0042761">
    <property type="term" value="P:very long-chain fatty acid biosynthetic process"/>
    <property type="evidence" value="ECO:0007669"/>
    <property type="project" value="TreeGrafter"/>
</dbReference>
<evidence type="ECO:0000256" key="2">
    <source>
        <dbReference type="ARBA" id="ARBA00022516"/>
    </source>
</evidence>
<keyword evidence="3 10" id="KW-0808">Transferase</keyword>
<dbReference type="PANTHER" id="PTHR11157">
    <property type="entry name" value="FATTY ACID ACYL TRANSFERASE-RELATED"/>
    <property type="match status" value="1"/>
</dbReference>
<evidence type="ECO:0000256" key="5">
    <source>
        <dbReference type="ARBA" id="ARBA00022832"/>
    </source>
</evidence>
<evidence type="ECO:0000256" key="6">
    <source>
        <dbReference type="ARBA" id="ARBA00022989"/>
    </source>
</evidence>
<dbReference type="Pfam" id="PF01151">
    <property type="entry name" value="ELO"/>
    <property type="match status" value="1"/>
</dbReference>
<comment type="caution">
    <text evidence="10">Lacks conserved residue(s) required for the propagation of feature annotation.</text>
</comment>
<accession>A0AAN8ZZG0</accession>
<evidence type="ECO:0000256" key="8">
    <source>
        <dbReference type="ARBA" id="ARBA00023136"/>
    </source>
</evidence>
<dbReference type="GO" id="GO:0030148">
    <property type="term" value="P:sphingolipid biosynthetic process"/>
    <property type="evidence" value="ECO:0007669"/>
    <property type="project" value="TreeGrafter"/>
</dbReference>
<keyword evidence="6 10" id="KW-1133">Transmembrane helix</keyword>
<comment type="catalytic activity">
    <reaction evidence="10">
        <text>a very-long-chain acyl-CoA + malonyl-CoA + H(+) = a very-long-chain 3-oxoacyl-CoA + CO2 + CoA</text>
        <dbReference type="Rhea" id="RHEA:32727"/>
        <dbReference type="ChEBI" id="CHEBI:15378"/>
        <dbReference type="ChEBI" id="CHEBI:16526"/>
        <dbReference type="ChEBI" id="CHEBI:57287"/>
        <dbReference type="ChEBI" id="CHEBI:57384"/>
        <dbReference type="ChEBI" id="CHEBI:90725"/>
        <dbReference type="ChEBI" id="CHEBI:90736"/>
        <dbReference type="EC" id="2.3.1.199"/>
    </reaction>
</comment>
<keyword evidence="2 10" id="KW-0444">Lipid biosynthesis</keyword>
<feature type="region of interest" description="Disordered" evidence="11">
    <location>
        <begin position="1"/>
        <end position="24"/>
    </location>
</feature>
<name>A0AAN8ZZG0_HALRR</name>
<feature type="compositionally biased region" description="Basic and acidic residues" evidence="11">
    <location>
        <begin position="8"/>
        <end position="24"/>
    </location>
</feature>
<keyword evidence="4 10" id="KW-0812">Transmembrane</keyword>
<feature type="transmembrane region" description="Helical" evidence="10">
    <location>
        <begin position="205"/>
        <end position="229"/>
    </location>
</feature>
<comment type="caution">
    <text evidence="12">The sequence shown here is derived from an EMBL/GenBank/DDBJ whole genome shotgun (WGS) entry which is preliminary data.</text>
</comment>
<evidence type="ECO:0000256" key="9">
    <source>
        <dbReference type="ARBA" id="ARBA00023160"/>
    </source>
</evidence>
<reference evidence="12 13" key="1">
    <citation type="submission" date="2023-11" db="EMBL/GenBank/DDBJ databases">
        <title>Halocaridina rubra genome assembly.</title>
        <authorList>
            <person name="Smith C."/>
        </authorList>
    </citation>
    <scope>NUCLEOTIDE SEQUENCE [LARGE SCALE GENOMIC DNA]</scope>
    <source>
        <strain evidence="12">EP-1</strain>
        <tissue evidence="12">Whole</tissue>
    </source>
</reference>
<evidence type="ECO:0000256" key="7">
    <source>
        <dbReference type="ARBA" id="ARBA00023098"/>
    </source>
</evidence>
<evidence type="ECO:0000256" key="1">
    <source>
        <dbReference type="ARBA" id="ARBA00004141"/>
    </source>
</evidence>
<evidence type="ECO:0000313" key="13">
    <source>
        <dbReference type="Proteomes" id="UP001381693"/>
    </source>
</evidence>
<comment type="similarity">
    <text evidence="10">Belongs to the ELO family.</text>
</comment>
<dbReference type="InterPro" id="IPR002076">
    <property type="entry name" value="ELO_fam"/>
</dbReference>
<dbReference type="GO" id="GO:0019367">
    <property type="term" value="P:fatty acid elongation, saturated fatty acid"/>
    <property type="evidence" value="ECO:0007669"/>
    <property type="project" value="TreeGrafter"/>
</dbReference>
<keyword evidence="7 10" id="KW-0443">Lipid metabolism</keyword>
<keyword evidence="12" id="KW-0012">Acyltransferase</keyword>
<evidence type="ECO:0000256" key="3">
    <source>
        <dbReference type="ARBA" id="ARBA00022679"/>
    </source>
</evidence>
<evidence type="ECO:0000256" key="4">
    <source>
        <dbReference type="ARBA" id="ARBA00022692"/>
    </source>
</evidence>
<evidence type="ECO:0000313" key="12">
    <source>
        <dbReference type="EMBL" id="KAK7074481.1"/>
    </source>
</evidence>
<dbReference type="GO" id="GO:0005789">
    <property type="term" value="C:endoplasmic reticulum membrane"/>
    <property type="evidence" value="ECO:0007669"/>
    <property type="project" value="TreeGrafter"/>
</dbReference>
<dbReference type="AlphaFoldDB" id="A0AAN8ZZG0"/>
<protein>
    <recommendedName>
        <fullName evidence="10">Elongation of very long chain fatty acids protein</fullName>
        <ecNumber evidence="10">2.3.1.199</ecNumber>
    </recommendedName>
    <alternativeName>
        <fullName evidence="10">Very-long-chain 3-oxoacyl-CoA synthase</fullName>
    </alternativeName>
</protein>
<dbReference type="EC" id="2.3.1.199" evidence="10"/>
<feature type="transmembrane region" description="Helical" evidence="10">
    <location>
        <begin position="69"/>
        <end position="87"/>
    </location>
</feature>
<keyword evidence="5 10" id="KW-0276">Fatty acid metabolism</keyword>
<feature type="transmembrane region" description="Helical" evidence="10">
    <location>
        <begin position="99"/>
        <end position="119"/>
    </location>
</feature>
<feature type="transmembrane region" description="Helical" evidence="10">
    <location>
        <begin position="178"/>
        <end position="199"/>
    </location>
</feature>
<keyword evidence="8 10" id="KW-0472">Membrane</keyword>
<dbReference type="GO" id="GO:0034626">
    <property type="term" value="P:fatty acid elongation, polyunsaturated fatty acid"/>
    <property type="evidence" value="ECO:0007669"/>
    <property type="project" value="TreeGrafter"/>
</dbReference>
<feature type="transmembrane region" description="Helical" evidence="10">
    <location>
        <begin position="153"/>
        <end position="171"/>
    </location>
</feature>
<sequence length="368" mass="42420">MTSSATAEAKREKPSTQDHEDTQEAKLASNGRWAAAITLMCYFYGDLTISSTMPKDPRQSDWLSTKTPLPALFSCLAYVFIVTWWGPRFMRNREPVKGLRHLMMFYNAFQVVFNSYIFYQGGMNGWFGTYAPICETCTFTNQPKSLGMLDAAYWYYISKFVDFIDTFFFVVHKKYNHISLLHVSHHALMPISTWFGVVYQPGGHATFMGFINAFVHVLMYSYYLLAAMGPKVRPYLWWKKYLTTIQMIQFIAMFLHSMVILIVSDCNVPHQFARWVGSMSLVFQFLFMDFYIKAYRKKGASLLVCKLDNDLLKRVVRENYNQPVQANGIKPEAHTGAICKVAPQKLHSEEDSDIANSIFSLRYRVAAS</sequence>
<keyword evidence="9 10" id="KW-0275">Fatty acid biosynthesis</keyword>
<dbReference type="Proteomes" id="UP001381693">
    <property type="component" value="Unassembled WGS sequence"/>
</dbReference>
<dbReference type="EMBL" id="JAXCGZ010011574">
    <property type="protein sequence ID" value="KAK7074481.1"/>
    <property type="molecule type" value="Genomic_DNA"/>
</dbReference>
<dbReference type="GO" id="GO:0009922">
    <property type="term" value="F:fatty acid elongase activity"/>
    <property type="evidence" value="ECO:0007669"/>
    <property type="project" value="UniProtKB-EC"/>
</dbReference>